<dbReference type="EMBL" id="SNRX01000005">
    <property type="protein sequence ID" value="KAA6302908.1"/>
    <property type="molecule type" value="Genomic_DNA"/>
</dbReference>
<keyword evidence="1" id="KW-0472">Membrane</keyword>
<proteinExistence type="predicted"/>
<sequence>MLNKINCILLIVVFLLATIVSVFYKQTVRLKTERDRCQKNTGALLSDLKRMQVDSTTTAVDVKKLKLTVEEYKQYRAEDAEKIKKMGVKLRDLQMAAKHELEVNAPIESDLKDSIVVRDTALFAVKTIEVNTPYLQINGIIENNH</sequence>
<gene>
    <name evidence="2" type="ORF">EZS26_001078</name>
</gene>
<dbReference type="AlphaFoldDB" id="A0A5M8P3E8"/>
<reference evidence="2 3" key="1">
    <citation type="submission" date="2019-03" db="EMBL/GenBank/DDBJ databases">
        <title>Single cell metagenomics reveals metabolic interactions within the superorganism composed of flagellate Streblomastix strix and complex community of Bacteroidetes bacteria on its surface.</title>
        <authorList>
            <person name="Treitli S.C."/>
            <person name="Kolisko M."/>
            <person name="Husnik F."/>
            <person name="Keeling P."/>
            <person name="Hampl V."/>
        </authorList>
    </citation>
    <scope>NUCLEOTIDE SEQUENCE [LARGE SCALE GENOMIC DNA]</scope>
    <source>
        <strain evidence="2">St1</strain>
    </source>
</reference>
<keyword evidence="1" id="KW-1133">Transmembrane helix</keyword>
<protein>
    <submittedName>
        <fullName evidence="2">Uncharacterized protein</fullName>
    </submittedName>
</protein>
<dbReference type="Pfam" id="PF20186">
    <property type="entry name" value="DUF6549"/>
    <property type="match status" value="1"/>
</dbReference>
<evidence type="ECO:0000256" key="1">
    <source>
        <dbReference type="SAM" id="Phobius"/>
    </source>
</evidence>
<keyword evidence="1" id="KW-0812">Transmembrane</keyword>
<name>A0A5M8P3E8_9BACT</name>
<organism evidence="2 3">
    <name type="scientific">Candidatus Ordinivivax streblomastigis</name>
    <dbReference type="NCBI Taxonomy" id="2540710"/>
    <lineage>
        <taxon>Bacteria</taxon>
        <taxon>Pseudomonadati</taxon>
        <taxon>Bacteroidota</taxon>
        <taxon>Bacteroidia</taxon>
        <taxon>Bacteroidales</taxon>
        <taxon>Candidatus Ordinivivax</taxon>
    </lineage>
</organism>
<dbReference type="InterPro" id="IPR046679">
    <property type="entry name" value="DUF6549"/>
</dbReference>
<accession>A0A5M8P3E8</accession>
<evidence type="ECO:0000313" key="3">
    <source>
        <dbReference type="Proteomes" id="UP000324575"/>
    </source>
</evidence>
<evidence type="ECO:0000313" key="2">
    <source>
        <dbReference type="EMBL" id="KAA6302908.1"/>
    </source>
</evidence>
<feature type="non-terminal residue" evidence="2">
    <location>
        <position position="145"/>
    </location>
</feature>
<dbReference type="Proteomes" id="UP000324575">
    <property type="component" value="Unassembled WGS sequence"/>
</dbReference>
<comment type="caution">
    <text evidence="2">The sequence shown here is derived from an EMBL/GenBank/DDBJ whole genome shotgun (WGS) entry which is preliminary data.</text>
</comment>
<feature type="transmembrane region" description="Helical" evidence="1">
    <location>
        <begin position="7"/>
        <end position="24"/>
    </location>
</feature>